<evidence type="ECO:0000256" key="14">
    <source>
        <dbReference type="ARBA" id="ARBA00050017"/>
    </source>
</evidence>
<feature type="transmembrane region" description="Helical" evidence="16">
    <location>
        <begin position="120"/>
        <end position="153"/>
    </location>
</feature>
<sequence length="220" mass="24376">MARGCCIRQDGAPGCCCCRVEWAMWGNMNALYAAAILFIGGVVGATVETIELDQENVAPHNFGAVTRWMVIPISLFIFLVEYPRSARKNRGRNVERPGQKYVAPLLHNLHFIGRNYVVRFVIYMLLLVPALFVLSTIMGAMCLFIACVCYFVAALNGEQWKAPTLAWGPGREVKQEATPGRTLPEAPSHPPPRPPPQTKETTFTAPPNAPPPRPVHQHEN</sequence>
<evidence type="ECO:0000313" key="17">
    <source>
        <dbReference type="EMBL" id="CAI8034706.1"/>
    </source>
</evidence>
<dbReference type="AlphaFoldDB" id="A0AA35WZT3"/>
<keyword evidence="5 16" id="KW-0812">Transmembrane</keyword>
<feature type="transmembrane region" description="Helical" evidence="16">
    <location>
        <begin position="62"/>
        <end position="82"/>
    </location>
</feature>
<evidence type="ECO:0000313" key="18">
    <source>
        <dbReference type="Proteomes" id="UP001174909"/>
    </source>
</evidence>
<feature type="transmembrane region" description="Helical" evidence="16">
    <location>
        <begin position="29"/>
        <end position="50"/>
    </location>
</feature>
<comment type="subunit">
    <text evidence="14">Component of the phagocyte NADPH oxidase core complex/cytochrome b558 complex, composed of CYBB (heavy chain (beta)) and CYBA (light chain (alpha)). Component of the phagocyte NADPH oxidase complex composed of an obligatory core heterodimer formed by the membrane proteins CYBA and CYBB and the cytosolic regulatory subunits NCF1/p47-phox, NCF2/p67-phox, NCF4/p40-phox and the small GTPase RAC1 or RAC2. Interacts with NCF1 (via SH3 domain). Interacts with SH3PXD2A. Interacts with DUOX1, DUOX2 and TPO. Interacts with NOX4; this interaction mediates superoxide generation. Interacts with calprotectin (S100A8/9). Interacts with GBP7. Interacts with NOXO1. Forms a heterodimer with NOX3 and is essential for activity and cell membrane localization of NOX3. Interacts with NOX1.</text>
</comment>
<dbReference type="GO" id="GO:0005886">
    <property type="term" value="C:plasma membrane"/>
    <property type="evidence" value="ECO:0007669"/>
    <property type="project" value="UniProtKB-SubCell"/>
</dbReference>
<evidence type="ECO:0000256" key="2">
    <source>
        <dbReference type="ARBA" id="ARBA00010590"/>
    </source>
</evidence>
<protein>
    <recommendedName>
        <fullName evidence="3">Cytochrome b-245 light chain</fullName>
    </recommendedName>
    <alternativeName>
        <fullName evidence="11">Cytochrome b(558) alpha chain</fullName>
    </alternativeName>
    <alternativeName>
        <fullName evidence="10">Cytochrome b558 subunit alpha</fullName>
    </alternativeName>
    <alternativeName>
        <fullName evidence="13">Neutrophil cytochrome b 22 kDa polypeptide</fullName>
    </alternativeName>
    <alternativeName>
        <fullName evidence="12">Superoxide-generating NADPH oxidase light chain subunit</fullName>
    </alternativeName>
    <alternativeName>
        <fullName evidence="8">p22 phagocyte B-cytochrome</fullName>
    </alternativeName>
    <alternativeName>
        <fullName evidence="9">p22-phox</fullName>
    </alternativeName>
</protein>
<feature type="compositionally biased region" description="Pro residues" evidence="15">
    <location>
        <begin position="187"/>
        <end position="197"/>
    </location>
</feature>
<dbReference type="PANTHER" id="PTHR15168:SF0">
    <property type="entry name" value="CYTOCHROME B-245 LIGHT CHAIN"/>
    <property type="match status" value="1"/>
</dbReference>
<comment type="similarity">
    <text evidence="2">Belongs to the p22phox family.</text>
</comment>
<reference evidence="17" key="1">
    <citation type="submission" date="2023-03" db="EMBL/GenBank/DDBJ databases">
        <authorList>
            <person name="Steffen K."/>
            <person name="Cardenas P."/>
        </authorList>
    </citation>
    <scope>NUCLEOTIDE SEQUENCE</scope>
</reference>
<evidence type="ECO:0000256" key="6">
    <source>
        <dbReference type="ARBA" id="ARBA00022989"/>
    </source>
</evidence>
<evidence type="ECO:0000256" key="4">
    <source>
        <dbReference type="ARBA" id="ARBA00022475"/>
    </source>
</evidence>
<dbReference type="GO" id="GO:0020037">
    <property type="term" value="F:heme binding"/>
    <property type="evidence" value="ECO:0007669"/>
    <property type="project" value="InterPro"/>
</dbReference>
<dbReference type="EMBL" id="CASHTH010002751">
    <property type="protein sequence ID" value="CAI8034706.1"/>
    <property type="molecule type" value="Genomic_DNA"/>
</dbReference>
<dbReference type="InterPro" id="IPR007732">
    <property type="entry name" value="Cyt_b558_asu"/>
</dbReference>
<dbReference type="Proteomes" id="UP001174909">
    <property type="component" value="Unassembled WGS sequence"/>
</dbReference>
<evidence type="ECO:0000256" key="11">
    <source>
        <dbReference type="ARBA" id="ARBA00031995"/>
    </source>
</evidence>
<comment type="caution">
    <text evidence="17">The sequence shown here is derived from an EMBL/GenBank/DDBJ whole genome shotgun (WGS) entry which is preliminary data.</text>
</comment>
<evidence type="ECO:0000256" key="13">
    <source>
        <dbReference type="ARBA" id="ARBA00033347"/>
    </source>
</evidence>
<gene>
    <name evidence="17" type="ORF">GBAR_LOCUS19511</name>
</gene>
<evidence type="ECO:0000256" key="5">
    <source>
        <dbReference type="ARBA" id="ARBA00022692"/>
    </source>
</evidence>
<evidence type="ECO:0000256" key="7">
    <source>
        <dbReference type="ARBA" id="ARBA00023136"/>
    </source>
</evidence>
<evidence type="ECO:0000256" key="10">
    <source>
        <dbReference type="ARBA" id="ARBA00031067"/>
    </source>
</evidence>
<keyword evidence="7 16" id="KW-0472">Membrane</keyword>
<feature type="region of interest" description="Disordered" evidence="15">
    <location>
        <begin position="171"/>
        <end position="220"/>
    </location>
</feature>
<dbReference type="PANTHER" id="PTHR15168">
    <property type="entry name" value="CYTOCHROME B-245 LIGHT CHAIN"/>
    <property type="match status" value="1"/>
</dbReference>
<keyword evidence="6 16" id="KW-1133">Transmembrane helix</keyword>
<evidence type="ECO:0000256" key="8">
    <source>
        <dbReference type="ARBA" id="ARBA00030106"/>
    </source>
</evidence>
<evidence type="ECO:0000256" key="15">
    <source>
        <dbReference type="SAM" id="MobiDB-lite"/>
    </source>
</evidence>
<dbReference type="Pfam" id="PF05038">
    <property type="entry name" value="Cytochrom_B558a"/>
    <property type="match status" value="1"/>
</dbReference>
<keyword evidence="4" id="KW-1003">Cell membrane</keyword>
<evidence type="ECO:0000256" key="12">
    <source>
        <dbReference type="ARBA" id="ARBA00032067"/>
    </source>
</evidence>
<evidence type="ECO:0000256" key="1">
    <source>
        <dbReference type="ARBA" id="ARBA00004236"/>
    </source>
</evidence>
<evidence type="ECO:0000256" key="16">
    <source>
        <dbReference type="SAM" id="Phobius"/>
    </source>
</evidence>
<proteinExistence type="inferred from homology"/>
<evidence type="ECO:0000256" key="9">
    <source>
        <dbReference type="ARBA" id="ARBA00030298"/>
    </source>
</evidence>
<comment type="subcellular location">
    <subcellularLocation>
        <location evidence="1">Cell membrane</location>
    </subcellularLocation>
</comment>
<keyword evidence="18" id="KW-1185">Reference proteome</keyword>
<name>A0AA35WZT3_GEOBA</name>
<accession>A0AA35WZT3</accession>
<evidence type="ECO:0000256" key="3">
    <source>
        <dbReference type="ARBA" id="ARBA00017733"/>
    </source>
</evidence>
<organism evidence="17 18">
    <name type="scientific">Geodia barretti</name>
    <name type="common">Barrett's horny sponge</name>
    <dbReference type="NCBI Taxonomy" id="519541"/>
    <lineage>
        <taxon>Eukaryota</taxon>
        <taxon>Metazoa</taxon>
        <taxon>Porifera</taxon>
        <taxon>Demospongiae</taxon>
        <taxon>Heteroscleromorpha</taxon>
        <taxon>Tetractinellida</taxon>
        <taxon>Astrophorina</taxon>
        <taxon>Geodiidae</taxon>
        <taxon>Geodia</taxon>
    </lineage>
</organism>